<dbReference type="Pfam" id="PF13503">
    <property type="entry name" value="DUF4123"/>
    <property type="match status" value="1"/>
</dbReference>
<sequence length="283" mass="33364">MIMNQYFLIDGALRETAIKELYANYQGLKIMPLYIGTSYYDNYDIGPILVGNLDQSNLRSEIDQYDWAITASIIESKQDINTIAEHLQKFIVVDDEAGSHALFRFADPLITWHWLNSYGEQVHAEIMGPITQWQVVKPIPHWQSNKTPQWQTFTKAENSIKLTTPINYLLPPQTEALSRANDFRFKNRLYDWLKKHKAHAFENKTEDQISYWMDYCYEEAEAFNLISERSFAMWFELSADYGYDFATRNEDNPYKEWFIQNPKEKGLPTEVTIQHFYDHIALI</sequence>
<evidence type="ECO:0000259" key="1">
    <source>
        <dbReference type="Pfam" id="PF13503"/>
    </source>
</evidence>
<accession>A0A974RYY0</accession>
<dbReference type="InterPro" id="IPR025391">
    <property type="entry name" value="DUF4123"/>
</dbReference>
<dbReference type="EMBL" id="CP067393">
    <property type="protein sequence ID" value="QQP86434.1"/>
    <property type="molecule type" value="Genomic_DNA"/>
</dbReference>
<name>A0A974RYY0_9GAMM</name>
<dbReference type="KEGG" id="eaz:JHT90_04130"/>
<evidence type="ECO:0000313" key="3">
    <source>
        <dbReference type="Proteomes" id="UP000595278"/>
    </source>
</evidence>
<protein>
    <submittedName>
        <fullName evidence="2">DUF4123 domain-containing protein</fullName>
    </submittedName>
</protein>
<feature type="domain" description="DUF4123" evidence="1">
    <location>
        <begin position="6"/>
        <end position="121"/>
    </location>
</feature>
<proteinExistence type="predicted"/>
<keyword evidence="3" id="KW-1185">Reference proteome</keyword>
<evidence type="ECO:0000313" key="2">
    <source>
        <dbReference type="EMBL" id="QQP86434.1"/>
    </source>
</evidence>
<dbReference type="RefSeq" id="WP_201094497.1">
    <property type="nucleotide sequence ID" value="NZ_CP067393.1"/>
</dbReference>
<organism evidence="2 3">
    <name type="scientific">Entomomonas asaccharolytica</name>
    <dbReference type="NCBI Taxonomy" id="2785331"/>
    <lineage>
        <taxon>Bacteria</taxon>
        <taxon>Pseudomonadati</taxon>
        <taxon>Pseudomonadota</taxon>
        <taxon>Gammaproteobacteria</taxon>
        <taxon>Pseudomonadales</taxon>
        <taxon>Pseudomonadaceae</taxon>
        <taxon>Entomomonas</taxon>
    </lineage>
</organism>
<gene>
    <name evidence="2" type="ORF">JHT90_04130</name>
</gene>
<dbReference type="AlphaFoldDB" id="A0A974RYY0"/>
<reference evidence="2 3" key="1">
    <citation type="submission" date="2021-01" db="EMBL/GenBank/DDBJ databases">
        <title>Entomomonas sp. F2A isolated from a house cricket (Acheta domesticus).</title>
        <authorList>
            <person name="Spergser J."/>
            <person name="Busse H.-J."/>
        </authorList>
    </citation>
    <scope>NUCLEOTIDE SEQUENCE [LARGE SCALE GENOMIC DNA]</scope>
    <source>
        <strain evidence="2 3">F2A</strain>
    </source>
</reference>
<dbReference type="Proteomes" id="UP000595278">
    <property type="component" value="Chromosome"/>
</dbReference>